<reference evidence="1" key="1">
    <citation type="journal article" date="2017" name="J. Phycol.">
        <title>Analysis of chloroplast genomes and a supermatrix inform reclassification of the Rhodomelaceae (Rhodophyta).</title>
        <authorList>
            <person name="Diaz-Tapia P."/>
            <person name="Maggs C.A."/>
            <person name="West J.A."/>
            <person name="Verbruggen H."/>
        </authorList>
    </citation>
    <scope>NUCLEOTIDE SEQUENCE</scope>
    <source>
        <strain evidence="1">PD1676</strain>
    </source>
</reference>
<organism evidence="1">
    <name type="scientific">Taenioma perpusillum</name>
    <dbReference type="NCBI Taxonomy" id="210852"/>
    <lineage>
        <taxon>Eukaryota</taxon>
        <taxon>Rhodophyta</taxon>
        <taxon>Florideophyceae</taxon>
        <taxon>Rhodymeniophycidae</taxon>
        <taxon>Ceramiales</taxon>
        <taxon>Delesseriaceae</taxon>
        <taxon>Taenioma</taxon>
    </lineage>
</organism>
<dbReference type="AlphaFoldDB" id="A0A1Z1MQW7"/>
<dbReference type="GeneID" id="33361708"/>
<protein>
    <submittedName>
        <fullName evidence="1">Uncharacterized protein</fullName>
    </submittedName>
</protein>
<accession>A0A1Z1MQW7</accession>
<proteinExistence type="predicted"/>
<keyword evidence="1" id="KW-0934">Plastid</keyword>
<keyword evidence="1" id="KW-0150">Chloroplast</keyword>
<name>A0A1Z1MQW7_9FLOR</name>
<geneLocation type="chloroplast" evidence="1"/>
<gene>
    <name evidence="1" type="primary">ycf80</name>
</gene>
<evidence type="ECO:0000313" key="1">
    <source>
        <dbReference type="EMBL" id="ARW68470.1"/>
    </source>
</evidence>
<dbReference type="RefSeq" id="YP_009399073.1">
    <property type="nucleotide sequence ID" value="NC_035295.1"/>
</dbReference>
<sequence>MTIFYTISKNYFKYIDKLDCQLFTLSNHNKVKASIYYNNKNQPILISKLNNSVLNKTIDYRFISRNFWSQLINQYWQEIVFISTTNQLSDDYTNQLKLKGFLTYQGSAQKKFLSDFNRDLIQGKIEVDSTNNSKKSETFSYNQKSPTYLKYVWRKGLNWYIYSLYKYFLWLKNGFSSVQPIASINASKKVDINNLPVFILVNQKNHIIMSESPDKIFLNNNIFNPLYGWYNNHVIKNISQKKAYLGLLFMNFRDASEYKDYIINKSVTFYNYKYNFVKLYTSQINIYYKLIYSYIYNTEFRLIPDLKEVSSLIKKYQYYRHVTLDKNQQIGHNYFQGQPIYIIQPIQVKDTKSSNLKVINYFYSISRDKKLIQYKAIFLNYQTAVNAWHKFKYDYPHYNLPNKPNLLVSNLEKFMRSENNSSDYIFIPSLETYQFIKYYKHSKKNVYDSLNNYMMNIRNQSKEIFYSLLSKYPTN</sequence>
<dbReference type="EMBL" id="MF101452">
    <property type="protein sequence ID" value="ARW68470.1"/>
    <property type="molecule type" value="Genomic_DNA"/>
</dbReference>